<dbReference type="InterPro" id="IPR009040">
    <property type="entry name" value="Ferritin-like_diiron"/>
</dbReference>
<name>A0ABT6FAZ4_9BACT</name>
<evidence type="ECO:0000313" key="8">
    <source>
        <dbReference type="EMBL" id="MDG3004555.1"/>
    </source>
</evidence>
<comment type="similarity">
    <text evidence="1 6">Belongs to the ferritin family. Prokaryotic subfamily.</text>
</comment>
<dbReference type="PANTHER" id="PTHR11431">
    <property type="entry name" value="FERRITIN"/>
    <property type="match status" value="1"/>
</dbReference>
<accession>A0ABT6FAZ4</accession>
<dbReference type="InterPro" id="IPR041719">
    <property type="entry name" value="Ferritin_prok"/>
</dbReference>
<dbReference type="CDD" id="cd01055">
    <property type="entry name" value="Nonheme_Ferritin"/>
    <property type="match status" value="1"/>
</dbReference>
<keyword evidence="2 6" id="KW-0409">Iron storage</keyword>
<dbReference type="InterPro" id="IPR012347">
    <property type="entry name" value="Ferritin-like"/>
</dbReference>
<evidence type="ECO:0000313" key="9">
    <source>
        <dbReference type="Proteomes" id="UP001216907"/>
    </source>
</evidence>
<dbReference type="InterPro" id="IPR001519">
    <property type="entry name" value="Ferritin"/>
</dbReference>
<keyword evidence="3 6" id="KW-0479">Metal-binding</keyword>
<reference evidence="8 9" key="1">
    <citation type="submission" date="2023-03" db="EMBL/GenBank/DDBJ databases">
        <title>Paludisphaera mucosa sp. nov. a novel planctomycete from northern fen.</title>
        <authorList>
            <person name="Ivanova A."/>
        </authorList>
    </citation>
    <scope>NUCLEOTIDE SEQUENCE [LARGE SCALE GENOMIC DNA]</scope>
    <source>
        <strain evidence="8 9">Pla2</strain>
    </source>
</reference>
<proteinExistence type="inferred from homology"/>
<dbReference type="PROSITE" id="PS50905">
    <property type="entry name" value="FERRITIN_LIKE"/>
    <property type="match status" value="1"/>
</dbReference>
<protein>
    <recommendedName>
        <fullName evidence="6">Ferritin</fullName>
        <ecNumber evidence="6">1.16.3.2</ecNumber>
    </recommendedName>
</protein>
<evidence type="ECO:0000256" key="6">
    <source>
        <dbReference type="RuleBase" id="RU361145"/>
    </source>
</evidence>
<comment type="caution">
    <text evidence="8">The sequence shown here is derived from an EMBL/GenBank/DDBJ whole genome shotgun (WGS) entry which is preliminary data.</text>
</comment>
<feature type="domain" description="Ferritin-like diiron" evidence="7">
    <location>
        <begin position="1"/>
        <end position="146"/>
    </location>
</feature>
<keyword evidence="5 6" id="KW-0408">Iron</keyword>
<dbReference type="PANTHER" id="PTHR11431:SF127">
    <property type="entry name" value="BACTERIAL NON-HEME FERRITIN"/>
    <property type="match status" value="1"/>
</dbReference>
<dbReference type="InterPro" id="IPR008331">
    <property type="entry name" value="Ferritin_DPS_dom"/>
</dbReference>
<comment type="function">
    <text evidence="6">Iron-storage protein.</text>
</comment>
<gene>
    <name evidence="8" type="ORF">PZE19_12280</name>
</gene>
<dbReference type="Proteomes" id="UP001216907">
    <property type="component" value="Unassembled WGS sequence"/>
</dbReference>
<evidence type="ECO:0000256" key="5">
    <source>
        <dbReference type="ARBA" id="ARBA00023004"/>
    </source>
</evidence>
<evidence type="ECO:0000259" key="7">
    <source>
        <dbReference type="PROSITE" id="PS50905"/>
    </source>
</evidence>
<organism evidence="8 9">
    <name type="scientific">Paludisphaera mucosa</name>
    <dbReference type="NCBI Taxonomy" id="3030827"/>
    <lineage>
        <taxon>Bacteria</taxon>
        <taxon>Pseudomonadati</taxon>
        <taxon>Planctomycetota</taxon>
        <taxon>Planctomycetia</taxon>
        <taxon>Isosphaerales</taxon>
        <taxon>Isosphaeraceae</taxon>
        <taxon>Paludisphaera</taxon>
    </lineage>
</organism>
<evidence type="ECO:0000256" key="2">
    <source>
        <dbReference type="ARBA" id="ARBA00022434"/>
    </source>
</evidence>
<sequence>MLISEKIEAEFNRQVGHELGNSHQYLAIAAYFEKEALFGLAKIYSKQADEEREHAMKFVKFLLDAGASPKIPAIAEPRNTFGSAVDAAQLAYDSEVKTTEQIYALVDLALAERNHIAHNFLQWFVSEQLEEVSSADTRLNVIRRAGPSVLMVEAYLAHE</sequence>
<dbReference type="Pfam" id="PF00210">
    <property type="entry name" value="Ferritin"/>
    <property type="match status" value="1"/>
</dbReference>
<comment type="catalytic activity">
    <reaction evidence="6">
        <text>4 Fe(2+) + O2 + 6 H2O = 4 iron(III) oxide-hydroxide + 12 H(+)</text>
        <dbReference type="Rhea" id="RHEA:11972"/>
        <dbReference type="ChEBI" id="CHEBI:15377"/>
        <dbReference type="ChEBI" id="CHEBI:15378"/>
        <dbReference type="ChEBI" id="CHEBI:15379"/>
        <dbReference type="ChEBI" id="CHEBI:29033"/>
        <dbReference type="ChEBI" id="CHEBI:78619"/>
        <dbReference type="EC" id="1.16.3.2"/>
    </reaction>
</comment>
<dbReference type="InterPro" id="IPR009078">
    <property type="entry name" value="Ferritin-like_SF"/>
</dbReference>
<dbReference type="EMBL" id="JARRAG010000002">
    <property type="protein sequence ID" value="MDG3004555.1"/>
    <property type="molecule type" value="Genomic_DNA"/>
</dbReference>
<dbReference type="Gene3D" id="1.20.1260.10">
    <property type="match status" value="1"/>
</dbReference>
<dbReference type="EC" id="1.16.3.2" evidence="6"/>
<comment type="subcellular location">
    <subcellularLocation>
        <location evidence="6">Cytoplasm</location>
    </subcellularLocation>
</comment>
<keyword evidence="9" id="KW-1185">Reference proteome</keyword>
<evidence type="ECO:0000256" key="1">
    <source>
        <dbReference type="ARBA" id="ARBA00006950"/>
    </source>
</evidence>
<keyword evidence="6" id="KW-0963">Cytoplasm</keyword>
<keyword evidence="4" id="KW-0560">Oxidoreductase</keyword>
<evidence type="ECO:0000256" key="4">
    <source>
        <dbReference type="ARBA" id="ARBA00023002"/>
    </source>
</evidence>
<evidence type="ECO:0000256" key="3">
    <source>
        <dbReference type="ARBA" id="ARBA00022723"/>
    </source>
</evidence>
<dbReference type="SUPFAM" id="SSF47240">
    <property type="entry name" value="Ferritin-like"/>
    <property type="match status" value="1"/>
</dbReference>
<dbReference type="RefSeq" id="WP_277860910.1">
    <property type="nucleotide sequence ID" value="NZ_JARRAG010000002.1"/>
</dbReference>